<evidence type="ECO:0000256" key="7">
    <source>
        <dbReference type="ARBA" id="ARBA00022842"/>
    </source>
</evidence>
<dbReference type="AlphaFoldDB" id="A0A4Q9BAC1"/>
<feature type="binding site" evidence="10">
    <location>
        <position position="228"/>
    </location>
    <ligand>
        <name>K(+)</name>
        <dbReference type="ChEBI" id="CHEBI:29103"/>
    </ligand>
</feature>
<dbReference type="Gene3D" id="3.30.1360.120">
    <property type="entry name" value="Probable tRNA modification gtpase trme, domain 1"/>
    <property type="match status" value="1"/>
</dbReference>
<dbReference type="RefSeq" id="WP_130923194.1">
    <property type="nucleotide sequence ID" value="NZ_SEWY01000003.1"/>
</dbReference>
<dbReference type="HAMAP" id="MF_00379">
    <property type="entry name" value="GTPase_MnmE"/>
    <property type="match status" value="1"/>
</dbReference>
<comment type="cofactor">
    <cofactor evidence="10">
        <name>K(+)</name>
        <dbReference type="ChEBI" id="CHEBI:29103"/>
    </cofactor>
    <text evidence="10">Binds 1 potassium ion per subunit.</text>
</comment>
<evidence type="ECO:0000256" key="10">
    <source>
        <dbReference type="HAMAP-Rule" id="MF_00379"/>
    </source>
</evidence>
<keyword evidence="4 10" id="KW-0479">Metal-binding</keyword>
<gene>
    <name evidence="10 13" type="primary">mnmE</name>
    <name evidence="10" type="synonym">trmE</name>
    <name evidence="13" type="ORF">EWU20_06595</name>
</gene>
<evidence type="ECO:0000256" key="6">
    <source>
        <dbReference type="ARBA" id="ARBA00022801"/>
    </source>
</evidence>
<feature type="binding site" evidence="10">
    <location>
        <position position="232"/>
    </location>
    <ligand>
        <name>Mg(2+)</name>
        <dbReference type="ChEBI" id="CHEBI:18420"/>
    </ligand>
</feature>
<dbReference type="InterPro" id="IPR031168">
    <property type="entry name" value="G_TrmE"/>
</dbReference>
<dbReference type="GO" id="GO:0030488">
    <property type="term" value="P:tRNA methylation"/>
    <property type="evidence" value="ECO:0007669"/>
    <property type="project" value="TreeGrafter"/>
</dbReference>
<dbReference type="InterPro" id="IPR006073">
    <property type="entry name" value="GTP-bd"/>
</dbReference>
<dbReference type="GO" id="GO:0005525">
    <property type="term" value="F:GTP binding"/>
    <property type="evidence" value="ECO:0007669"/>
    <property type="project" value="UniProtKB-UniRule"/>
</dbReference>
<dbReference type="Gene3D" id="3.40.50.300">
    <property type="entry name" value="P-loop containing nucleotide triphosphate hydrolases"/>
    <property type="match status" value="1"/>
</dbReference>
<dbReference type="OrthoDB" id="9805918at2"/>
<comment type="caution">
    <text evidence="10">Lacks conserved residue(s) required for the propagation of feature annotation.</text>
</comment>
<dbReference type="Proteomes" id="UP000293583">
    <property type="component" value="Unassembled WGS sequence"/>
</dbReference>
<dbReference type="InterPro" id="IPR027368">
    <property type="entry name" value="MnmE_dom2"/>
</dbReference>
<feature type="domain" description="TrmE-type G" evidence="12">
    <location>
        <begin position="218"/>
        <end position="375"/>
    </location>
</feature>
<keyword evidence="7 10" id="KW-0460">Magnesium</keyword>
<evidence type="ECO:0000259" key="12">
    <source>
        <dbReference type="PROSITE" id="PS51709"/>
    </source>
</evidence>
<dbReference type="GO" id="GO:0002098">
    <property type="term" value="P:tRNA wobble uridine modification"/>
    <property type="evidence" value="ECO:0007669"/>
    <property type="project" value="TreeGrafter"/>
</dbReference>
<evidence type="ECO:0000256" key="4">
    <source>
        <dbReference type="ARBA" id="ARBA00022723"/>
    </source>
</evidence>
<evidence type="ECO:0000256" key="5">
    <source>
        <dbReference type="ARBA" id="ARBA00022741"/>
    </source>
</evidence>
<dbReference type="EC" id="3.6.-.-" evidence="10"/>
<dbReference type="PROSITE" id="PS51709">
    <property type="entry name" value="G_TRME"/>
    <property type="match status" value="1"/>
</dbReference>
<feature type="binding site" evidence="10">
    <location>
        <position position="252"/>
    </location>
    <ligand>
        <name>K(+)</name>
        <dbReference type="ChEBI" id="CHEBI:29103"/>
    </ligand>
</feature>
<keyword evidence="9 10" id="KW-0342">GTP-binding</keyword>
<dbReference type="FunFam" id="3.30.1360.120:FF:000003">
    <property type="entry name" value="tRNA modification GTPase MnmE"/>
    <property type="match status" value="1"/>
</dbReference>
<dbReference type="GO" id="GO:0005829">
    <property type="term" value="C:cytosol"/>
    <property type="evidence" value="ECO:0007669"/>
    <property type="project" value="TreeGrafter"/>
</dbReference>
<dbReference type="InterPro" id="IPR018948">
    <property type="entry name" value="GTP-bd_TrmE_N"/>
</dbReference>
<comment type="subcellular location">
    <subcellularLocation>
        <location evidence="10">Cytoplasm</location>
    </subcellularLocation>
</comment>
<evidence type="ECO:0000256" key="2">
    <source>
        <dbReference type="ARBA" id="ARBA00022490"/>
    </source>
</evidence>
<dbReference type="Gene3D" id="1.20.120.430">
    <property type="entry name" value="tRNA modification GTPase MnmE domain 2"/>
    <property type="match status" value="1"/>
</dbReference>
<dbReference type="PANTHER" id="PTHR42714">
    <property type="entry name" value="TRNA MODIFICATION GTPASE GTPBP3"/>
    <property type="match status" value="1"/>
</dbReference>
<proteinExistence type="inferred from homology"/>
<dbReference type="CDD" id="cd04164">
    <property type="entry name" value="trmE"/>
    <property type="match status" value="1"/>
</dbReference>
<dbReference type="InterPro" id="IPR027266">
    <property type="entry name" value="TrmE/GcvT-like"/>
</dbReference>
<feature type="binding site" evidence="10">
    <location>
        <position position="247"/>
    </location>
    <ligand>
        <name>K(+)</name>
        <dbReference type="ChEBI" id="CHEBI:29103"/>
    </ligand>
</feature>
<dbReference type="EMBL" id="SEWY01000003">
    <property type="protein sequence ID" value="TBH73039.1"/>
    <property type="molecule type" value="Genomic_DNA"/>
</dbReference>
<evidence type="ECO:0000256" key="1">
    <source>
        <dbReference type="ARBA" id="ARBA00011043"/>
    </source>
</evidence>
<feature type="binding site" evidence="10">
    <location>
        <begin position="228"/>
        <end position="233"/>
    </location>
    <ligand>
        <name>GTP</name>
        <dbReference type="ChEBI" id="CHEBI:37565"/>
    </ligand>
</feature>
<dbReference type="FunFam" id="3.40.50.300:FF:001376">
    <property type="entry name" value="tRNA modification GTPase MnmE"/>
    <property type="match status" value="1"/>
</dbReference>
<comment type="subunit">
    <text evidence="10">Homodimer. Heterotetramer of two MnmE and two MnmG subunits.</text>
</comment>
<dbReference type="InterPro" id="IPR027417">
    <property type="entry name" value="P-loop_NTPase"/>
</dbReference>
<comment type="caution">
    <text evidence="13">The sequence shown here is derived from an EMBL/GenBank/DDBJ whole genome shotgun (WGS) entry which is preliminary data.</text>
</comment>
<sequence length="453" mass="48859">MNFTDTIVALATPAGVGAIGVIRLSGDRAIEIVNAVFKPKDLSTQPTHTIHYGRIESKGRVYDEVVASLYIAPRSYTKENVVEISCHGSPFIQESILQLFVEQGARFARPGEFTQRAFLNGAFDLAQAEAVADVIAADSAAAQNAALHQLRGGFSKELAALREELIHFASLIELELDFGEEDVEFADRKDLEALVNQLLKNIRPLVSSFRAGNAVKNGVATVIVGKPNAGKSTLLNALLNEDRAIVSDIAGTTRDSLEDEWTLGGIKFRLVDTAGLRETSDVIEALGVERTQAWVKKAQVVIYMADATSETPDGIAAGVEALGALEIPVIKLLNKVDQIADLSAFQSAIPDLIPISAKNRDGLNDLETALLNVVGLDQVSTNGTLVTNLRHYQQLLQTQETLEGVLNALKTGLTGDLIAQDLRYALHYLGEITGQISNDDLLKNIFGKFCIGK</sequence>
<dbReference type="PANTHER" id="PTHR42714:SF2">
    <property type="entry name" value="TRNA MODIFICATION GTPASE GTPBP3, MITOCHONDRIAL"/>
    <property type="match status" value="1"/>
</dbReference>
<dbReference type="SUPFAM" id="SSF52540">
    <property type="entry name" value="P-loop containing nucleoside triphosphate hydrolases"/>
    <property type="match status" value="1"/>
</dbReference>
<comment type="function">
    <text evidence="10">Exhibits a very high intrinsic GTPase hydrolysis rate. Involved in the addition of a carboxymethylaminomethyl (cmnm) group at the wobble position (U34) of certain tRNAs, forming tRNA-cmnm(5)s(2)U34.</text>
</comment>
<feature type="binding site" evidence="10">
    <location>
        <begin position="247"/>
        <end position="253"/>
    </location>
    <ligand>
        <name>GTP</name>
        <dbReference type="ChEBI" id="CHEBI:37565"/>
    </ligand>
</feature>
<dbReference type="InterPro" id="IPR005225">
    <property type="entry name" value="Small_GTP-bd"/>
</dbReference>
<evidence type="ECO:0000256" key="11">
    <source>
        <dbReference type="RuleBase" id="RU003313"/>
    </source>
</evidence>
<reference evidence="13 14" key="1">
    <citation type="submission" date="2019-02" db="EMBL/GenBank/DDBJ databases">
        <title>Genome of a new Bacteroidetes strain.</title>
        <authorList>
            <person name="Pitt A."/>
        </authorList>
    </citation>
    <scope>NUCLEOTIDE SEQUENCE [LARGE SCALE GENOMIC DNA]</scope>
    <source>
        <strain evidence="13 14">103A-SOEBACH</strain>
    </source>
</reference>
<dbReference type="CDD" id="cd14858">
    <property type="entry name" value="TrmE_N"/>
    <property type="match status" value="1"/>
</dbReference>
<evidence type="ECO:0000256" key="8">
    <source>
        <dbReference type="ARBA" id="ARBA00022958"/>
    </source>
</evidence>
<dbReference type="NCBIfam" id="TIGR00231">
    <property type="entry name" value="small_GTP"/>
    <property type="match status" value="1"/>
</dbReference>
<feature type="binding site" evidence="10">
    <location>
        <position position="253"/>
    </location>
    <ligand>
        <name>Mg(2+)</name>
        <dbReference type="ChEBI" id="CHEBI:18420"/>
    </ligand>
</feature>
<keyword evidence="8 10" id="KW-0630">Potassium</keyword>
<accession>A0A4Q9BAC1</accession>
<dbReference type="NCBIfam" id="TIGR00450">
    <property type="entry name" value="mnmE_trmE_thdF"/>
    <property type="match status" value="1"/>
</dbReference>
<name>A0A4Q9BAC1_9BACT</name>
<evidence type="ECO:0000313" key="13">
    <source>
        <dbReference type="EMBL" id="TBH73039.1"/>
    </source>
</evidence>
<evidence type="ECO:0000313" key="14">
    <source>
        <dbReference type="Proteomes" id="UP000293583"/>
    </source>
</evidence>
<dbReference type="GO" id="GO:0046872">
    <property type="term" value="F:metal ion binding"/>
    <property type="evidence" value="ECO:0007669"/>
    <property type="project" value="UniProtKB-KW"/>
</dbReference>
<protein>
    <recommendedName>
        <fullName evidence="10">tRNA modification GTPase MnmE</fullName>
        <ecNumber evidence="10">3.6.-.-</ecNumber>
    </recommendedName>
</protein>
<comment type="similarity">
    <text evidence="1 10 11">Belongs to the TRAFAC class TrmE-Era-EngA-EngB-Septin-like GTPase superfamily. TrmE GTPase family.</text>
</comment>
<keyword evidence="5 10" id="KW-0547">Nucleotide-binding</keyword>
<evidence type="ECO:0000256" key="3">
    <source>
        <dbReference type="ARBA" id="ARBA00022694"/>
    </source>
</evidence>
<organism evidence="13 14">
    <name type="scientific">Aquirufa antheringensis</name>
    <dbReference type="NCBI Taxonomy" id="2516559"/>
    <lineage>
        <taxon>Bacteria</taxon>
        <taxon>Pseudomonadati</taxon>
        <taxon>Bacteroidota</taxon>
        <taxon>Cytophagia</taxon>
        <taxon>Cytophagales</taxon>
        <taxon>Flectobacillaceae</taxon>
        <taxon>Aquirufa</taxon>
    </lineage>
</organism>
<evidence type="ECO:0000256" key="9">
    <source>
        <dbReference type="ARBA" id="ARBA00023134"/>
    </source>
</evidence>
<dbReference type="InterPro" id="IPR004520">
    <property type="entry name" value="GTPase_MnmE"/>
</dbReference>
<keyword evidence="6 10" id="KW-0378">Hydrolase</keyword>
<feature type="binding site" evidence="10">
    <location>
        <position position="249"/>
    </location>
    <ligand>
        <name>K(+)</name>
        <dbReference type="ChEBI" id="CHEBI:29103"/>
    </ligand>
</feature>
<keyword evidence="14" id="KW-1185">Reference proteome</keyword>
<dbReference type="Pfam" id="PF01926">
    <property type="entry name" value="MMR_HSR1"/>
    <property type="match status" value="1"/>
</dbReference>
<dbReference type="Pfam" id="PF12631">
    <property type="entry name" value="MnmE_helical"/>
    <property type="match status" value="1"/>
</dbReference>
<keyword evidence="3 10" id="KW-0819">tRNA processing</keyword>
<dbReference type="SUPFAM" id="SSF116878">
    <property type="entry name" value="TrmE connector domain"/>
    <property type="match status" value="1"/>
</dbReference>
<dbReference type="GO" id="GO:0003924">
    <property type="term" value="F:GTPase activity"/>
    <property type="evidence" value="ECO:0007669"/>
    <property type="project" value="UniProtKB-UniRule"/>
</dbReference>
<keyword evidence="2 10" id="KW-0963">Cytoplasm</keyword>
<dbReference type="InterPro" id="IPR025867">
    <property type="entry name" value="MnmE_helical"/>
</dbReference>
<feature type="binding site" evidence="10">
    <location>
        <begin position="272"/>
        <end position="275"/>
    </location>
    <ligand>
        <name>GTP</name>
        <dbReference type="ChEBI" id="CHEBI:37565"/>
    </ligand>
</feature>
<dbReference type="Pfam" id="PF10396">
    <property type="entry name" value="TrmE_N"/>
    <property type="match status" value="1"/>
</dbReference>
<dbReference type="GO" id="GO:0042802">
    <property type="term" value="F:identical protein binding"/>
    <property type="evidence" value="ECO:0007669"/>
    <property type="project" value="UniProtKB-ARBA"/>
</dbReference>